<comment type="similarity">
    <text evidence="15">Belongs to the quinolinate synthase family. Type 1 subfamily.</text>
</comment>
<evidence type="ECO:0000313" key="18">
    <source>
        <dbReference type="EMBL" id="SZX72728.1"/>
    </source>
</evidence>
<evidence type="ECO:0000256" key="7">
    <source>
        <dbReference type="ARBA" id="ARBA00022640"/>
    </source>
</evidence>
<evidence type="ECO:0000256" key="13">
    <source>
        <dbReference type="ARBA" id="ARBA00023014"/>
    </source>
</evidence>
<keyword evidence="8" id="KW-0662">Pyridine nucleotide biosynthesis</keyword>
<evidence type="ECO:0000256" key="5">
    <source>
        <dbReference type="ARBA" id="ARBA00022485"/>
    </source>
</evidence>
<dbReference type="GO" id="GO:0034628">
    <property type="term" value="P:'de novo' NAD+ biosynthetic process from L-aspartate"/>
    <property type="evidence" value="ECO:0007669"/>
    <property type="project" value="TreeGrafter"/>
</dbReference>
<keyword evidence="12" id="KW-0408">Iron</keyword>
<evidence type="ECO:0000256" key="15">
    <source>
        <dbReference type="ARBA" id="ARBA00061471"/>
    </source>
</evidence>
<dbReference type="FunFam" id="3.40.50.10800:FF:000008">
    <property type="entry name" value="Quinolinate synthase chloroplastic"/>
    <property type="match status" value="1"/>
</dbReference>
<feature type="domain" description="Fe-S metabolism associated" evidence="17">
    <location>
        <begin position="58"/>
        <end position="178"/>
    </location>
</feature>
<comment type="catalytic activity">
    <reaction evidence="14">
        <text>iminosuccinate + dihydroxyacetone phosphate = quinolinate + phosphate + 2 H2O + H(+)</text>
        <dbReference type="Rhea" id="RHEA:25888"/>
        <dbReference type="ChEBI" id="CHEBI:15377"/>
        <dbReference type="ChEBI" id="CHEBI:15378"/>
        <dbReference type="ChEBI" id="CHEBI:29959"/>
        <dbReference type="ChEBI" id="CHEBI:43474"/>
        <dbReference type="ChEBI" id="CHEBI:57642"/>
        <dbReference type="ChEBI" id="CHEBI:77875"/>
        <dbReference type="EC" id="2.5.1.72"/>
    </reaction>
</comment>
<dbReference type="EC" id="2.5.1.72" evidence="4"/>
<comment type="pathway">
    <text evidence="3">Cofactor biosynthesis; NAD(+) biosynthesis; quinolinate from iminoaspartate: step 1/1.</text>
</comment>
<dbReference type="Pfam" id="PF02445">
    <property type="entry name" value="NadA"/>
    <property type="match status" value="1"/>
</dbReference>
<dbReference type="Proteomes" id="UP000256970">
    <property type="component" value="Unassembled WGS sequence"/>
</dbReference>
<dbReference type="Pfam" id="PF02657">
    <property type="entry name" value="SufE"/>
    <property type="match status" value="1"/>
</dbReference>
<evidence type="ECO:0000256" key="10">
    <source>
        <dbReference type="ARBA" id="ARBA00022723"/>
    </source>
</evidence>
<dbReference type="EMBL" id="FNXT01001152">
    <property type="protein sequence ID" value="SZX72728.1"/>
    <property type="molecule type" value="Genomic_DNA"/>
</dbReference>
<evidence type="ECO:0000256" key="4">
    <source>
        <dbReference type="ARBA" id="ARBA00012669"/>
    </source>
</evidence>
<dbReference type="AlphaFoldDB" id="A0A383W510"/>
<sequence length="974" mass="104086">MQLLYGYGRCLARPGQQTLVTGLVRAPASRKRVIIKAASSAVERAQQTLAALQTVLCKFQNCSNPKQRYQLVLKYADILPAYPEDLKLPENRVLGCAAQAWVDVSLDSSGKVQLRAASDSKLTAGLAGVLVSALSGLTPEQLLDVDGTSFMQLLNLGPGVMAPSRASGAANLLATIQRRTRVLTTQLPRFPSLLITRDSLQPQGTFAEAQAQFLQPNAQQVAQLVQLLSTKRIGVVAHYYMDPQVQGVLSAAAEQWPHIHISDSLVMADAAVRMAQAGCSTIAVLGVDFMSENVRAILDDAGLTDVQVYRMTSADIGCSLAEAAESAEYMSYLQEAAQTPNSLHVVYINTSLRTKATAHSLVPTITCTSSNVVQTVLQAFAQVPDLTVWYGPDTYMGRNLAQLFTQLADLPDEVVQQLHPAHTAATVRALLPRFKHYASGTCIVHHIFGGETCELVRKGYGDAYLTAHFEVPGEMFTLAMEAKARGMGVVGSTSNILDFIAAKLLEALQQSYAQRLVFVLGTESGMITSIVRKVQAMLLEARREDLEVEIVFPVNPQAITIQQQGSGGAAAPVELPGSNIAVLPGAAGGEGCSSEGGCASCPYMKMNSLDALLAVAQRVGSDAGAAMLEGFKPRAYEDKVGGLSMAQAGTTAVLSGPAAQWVQLRGAAHNNEASLTRITAQLFGKVPGSASFMQPKSNVGSNNTPAFAGKVQRFNTINSPHGFGPEAAKLVSSLWVNELASPGAQVVERLQQLGQVAADLQYSSGACGAYTFHPGGAAVNAKWTGPVFELTQTTGSCTVEPSFNGGGNTLWTRLQGRLACLGTTTQYSWKPLEYTGVSNERTSLQGPECKTEVKFGADVVVTLYGGDTKKTVFATEKDFYTAVTVNKTLDFNMKPLRTALDNLYSRSSKGKLQLQRLLEDAVANSDVQVTSVAEPWGWAEREGVTQPRSHLPTLSAMGDYLSTGVGRSMFARRW</sequence>
<dbReference type="GO" id="GO:0046872">
    <property type="term" value="F:metal ion binding"/>
    <property type="evidence" value="ECO:0007669"/>
    <property type="project" value="UniProtKB-KW"/>
</dbReference>
<dbReference type="GO" id="GO:0009507">
    <property type="term" value="C:chloroplast"/>
    <property type="evidence" value="ECO:0007669"/>
    <property type="project" value="UniProtKB-SubCell"/>
</dbReference>
<dbReference type="GO" id="GO:0008987">
    <property type="term" value="F:quinolinate synthetase A activity"/>
    <property type="evidence" value="ECO:0007669"/>
    <property type="project" value="InterPro"/>
</dbReference>
<dbReference type="InterPro" id="IPR003473">
    <property type="entry name" value="NadA"/>
</dbReference>
<dbReference type="Gene3D" id="3.40.50.10800">
    <property type="entry name" value="NadA-like"/>
    <property type="match status" value="3"/>
</dbReference>
<evidence type="ECO:0000256" key="11">
    <source>
        <dbReference type="ARBA" id="ARBA00022946"/>
    </source>
</evidence>
<keyword evidence="10" id="KW-0479">Metal-binding</keyword>
<dbReference type="STRING" id="3088.A0A383W510"/>
<dbReference type="FunFam" id="3.40.50.10800:FF:000006">
    <property type="entry name" value="Quinolinate synthase, chloroplastic"/>
    <property type="match status" value="1"/>
</dbReference>
<dbReference type="SUPFAM" id="SSF142754">
    <property type="entry name" value="NadA-like"/>
    <property type="match status" value="1"/>
</dbReference>
<evidence type="ECO:0000256" key="14">
    <source>
        <dbReference type="ARBA" id="ARBA00052166"/>
    </source>
</evidence>
<evidence type="ECO:0000256" key="9">
    <source>
        <dbReference type="ARBA" id="ARBA00022679"/>
    </source>
</evidence>
<gene>
    <name evidence="18" type="ORF">BQ4739_LOCUS12875</name>
</gene>
<dbReference type="PANTHER" id="PTHR30573">
    <property type="entry name" value="QUINOLINATE SYNTHETASE A"/>
    <property type="match status" value="1"/>
</dbReference>
<keyword evidence="5" id="KW-0004">4Fe-4S</keyword>
<comment type="cofactor">
    <cofactor evidence="1">
        <name>[4Fe-4S] cluster</name>
        <dbReference type="ChEBI" id="CHEBI:49883"/>
    </cofactor>
</comment>
<keyword evidence="19" id="KW-1185">Reference proteome</keyword>
<comment type="subcellular location">
    <subcellularLocation>
        <location evidence="2">Plastid</location>
        <location evidence="2">Chloroplast</location>
    </subcellularLocation>
</comment>
<organism evidence="18 19">
    <name type="scientific">Tetradesmus obliquus</name>
    <name type="common">Green alga</name>
    <name type="synonym">Acutodesmus obliquus</name>
    <dbReference type="NCBI Taxonomy" id="3088"/>
    <lineage>
        <taxon>Eukaryota</taxon>
        <taxon>Viridiplantae</taxon>
        <taxon>Chlorophyta</taxon>
        <taxon>core chlorophytes</taxon>
        <taxon>Chlorophyceae</taxon>
        <taxon>CS clade</taxon>
        <taxon>Sphaeropleales</taxon>
        <taxon>Scenedesmaceae</taxon>
        <taxon>Tetradesmus</taxon>
    </lineage>
</organism>
<evidence type="ECO:0000259" key="17">
    <source>
        <dbReference type="Pfam" id="PF02657"/>
    </source>
</evidence>
<evidence type="ECO:0000313" key="19">
    <source>
        <dbReference type="Proteomes" id="UP000256970"/>
    </source>
</evidence>
<accession>A0A383W510</accession>
<protein>
    <recommendedName>
        <fullName evidence="16">Quinolinate synthase, chloroplastic</fullName>
        <ecNumber evidence="4">2.5.1.72</ecNumber>
    </recommendedName>
</protein>
<keyword evidence="9" id="KW-0808">Transferase</keyword>
<dbReference type="PANTHER" id="PTHR30573:SF0">
    <property type="entry name" value="QUINOLINATE SYNTHASE, CHLOROPLASTIC"/>
    <property type="match status" value="1"/>
</dbReference>
<evidence type="ECO:0000256" key="3">
    <source>
        <dbReference type="ARBA" id="ARBA00005065"/>
    </source>
</evidence>
<dbReference type="SUPFAM" id="SSF82649">
    <property type="entry name" value="SufE/NifU"/>
    <property type="match status" value="1"/>
</dbReference>
<evidence type="ECO:0000256" key="6">
    <source>
        <dbReference type="ARBA" id="ARBA00022528"/>
    </source>
</evidence>
<keyword evidence="11" id="KW-0809">Transit peptide</keyword>
<evidence type="ECO:0000256" key="16">
    <source>
        <dbReference type="ARBA" id="ARBA00073351"/>
    </source>
</evidence>
<evidence type="ECO:0000256" key="2">
    <source>
        <dbReference type="ARBA" id="ARBA00004229"/>
    </source>
</evidence>
<dbReference type="InterPro" id="IPR036094">
    <property type="entry name" value="NadA_sf"/>
</dbReference>
<evidence type="ECO:0000256" key="8">
    <source>
        <dbReference type="ARBA" id="ARBA00022642"/>
    </source>
</evidence>
<evidence type="ECO:0000256" key="1">
    <source>
        <dbReference type="ARBA" id="ARBA00001966"/>
    </source>
</evidence>
<dbReference type="InterPro" id="IPR003808">
    <property type="entry name" value="Fe-S_metab-assoc_dom"/>
</dbReference>
<reference evidence="18 19" key="1">
    <citation type="submission" date="2016-10" db="EMBL/GenBank/DDBJ databases">
        <authorList>
            <person name="Cai Z."/>
        </authorList>
    </citation>
    <scope>NUCLEOTIDE SEQUENCE [LARGE SCALE GENOMIC DNA]</scope>
</reference>
<keyword evidence="7" id="KW-0934">Plastid</keyword>
<keyword evidence="13" id="KW-0411">Iron-sulfur</keyword>
<dbReference type="GO" id="GO:0051539">
    <property type="term" value="F:4 iron, 4 sulfur cluster binding"/>
    <property type="evidence" value="ECO:0007669"/>
    <property type="project" value="UniProtKB-KW"/>
</dbReference>
<dbReference type="Gene3D" id="3.90.1010.10">
    <property type="match status" value="1"/>
</dbReference>
<proteinExistence type="inferred from homology"/>
<evidence type="ECO:0000256" key="12">
    <source>
        <dbReference type="ARBA" id="ARBA00023004"/>
    </source>
</evidence>
<name>A0A383W510_TETOB</name>
<dbReference type="UniPathway" id="UPA00253">
    <property type="reaction ID" value="UER00327"/>
</dbReference>
<keyword evidence="6" id="KW-0150">Chloroplast</keyword>